<comment type="caution">
    <text evidence="2">The sequence shown here is derived from an EMBL/GenBank/DDBJ whole genome shotgun (WGS) entry which is preliminary data.</text>
</comment>
<organism evidence="2 3">
    <name type="scientific">Pseudomonas syringae pv. persicae</name>
    <dbReference type="NCBI Taxonomy" id="237306"/>
    <lineage>
        <taxon>Bacteria</taxon>
        <taxon>Pseudomonadati</taxon>
        <taxon>Pseudomonadota</taxon>
        <taxon>Gammaproteobacteria</taxon>
        <taxon>Pseudomonadales</taxon>
        <taxon>Pseudomonadaceae</taxon>
        <taxon>Pseudomonas</taxon>
    </lineage>
</organism>
<keyword evidence="1" id="KW-0812">Transmembrane</keyword>
<proteinExistence type="predicted"/>
<keyword evidence="1" id="KW-1133">Transmembrane helix</keyword>
<evidence type="ECO:0000256" key="1">
    <source>
        <dbReference type="SAM" id="Phobius"/>
    </source>
</evidence>
<dbReference type="Proteomes" id="UP000281604">
    <property type="component" value="Unassembled WGS sequence"/>
</dbReference>
<evidence type="ECO:0000313" key="2">
    <source>
        <dbReference type="EMBL" id="RMO97212.1"/>
    </source>
</evidence>
<accession>A0A3M3ZRB8</accession>
<sequence length="43" mass="4831">MLVCAVVMLSLIGHAWWLYLALTGMAMGNLWIWSRPEPAKNAD</sequence>
<name>A0A3M3ZRB8_9PSED</name>
<dbReference type="EMBL" id="RBQE01000560">
    <property type="protein sequence ID" value="RMO97212.1"/>
    <property type="molecule type" value="Genomic_DNA"/>
</dbReference>
<gene>
    <name evidence="2" type="ORF">ALQ30_200131</name>
</gene>
<protein>
    <submittedName>
        <fullName evidence="2">Uncharacterized protein</fullName>
    </submittedName>
</protein>
<keyword evidence="1" id="KW-0472">Membrane</keyword>
<evidence type="ECO:0000313" key="3">
    <source>
        <dbReference type="Proteomes" id="UP000281604"/>
    </source>
</evidence>
<dbReference type="AlphaFoldDB" id="A0A3M3ZRB8"/>
<reference evidence="2 3" key="1">
    <citation type="submission" date="2018-08" db="EMBL/GenBank/DDBJ databases">
        <title>Recombination of ecologically and evolutionarily significant loci maintains genetic cohesion in the Pseudomonas syringae species complex.</title>
        <authorList>
            <person name="Dillon M."/>
            <person name="Thakur S."/>
            <person name="Almeida R.N.D."/>
            <person name="Weir B.S."/>
            <person name="Guttman D.S."/>
        </authorList>
    </citation>
    <scope>NUCLEOTIDE SEQUENCE [LARGE SCALE GENOMIC DNA]</scope>
    <source>
        <strain evidence="2 3">ICMP 3706</strain>
    </source>
</reference>
<feature type="transmembrane region" description="Helical" evidence="1">
    <location>
        <begin position="16"/>
        <end position="33"/>
    </location>
</feature>